<dbReference type="Pfam" id="PF02734">
    <property type="entry name" value="Dak2"/>
    <property type="match status" value="1"/>
</dbReference>
<dbReference type="GO" id="GO:0004371">
    <property type="term" value="F:glycerone kinase activity"/>
    <property type="evidence" value="ECO:0007669"/>
    <property type="project" value="InterPro"/>
</dbReference>
<keyword evidence="5" id="KW-1185">Reference proteome</keyword>
<dbReference type="GO" id="GO:0005829">
    <property type="term" value="C:cytosol"/>
    <property type="evidence" value="ECO:0007669"/>
    <property type="project" value="TreeGrafter"/>
</dbReference>
<dbReference type="PROSITE" id="PS51480">
    <property type="entry name" value="DHAL"/>
    <property type="match status" value="1"/>
</dbReference>
<dbReference type="FunFam" id="1.25.40.340:FF:000002">
    <property type="entry name" value="Dihydroxyacetone kinase, L subunit"/>
    <property type="match status" value="1"/>
</dbReference>
<dbReference type="GO" id="GO:0019563">
    <property type="term" value="P:glycerol catabolic process"/>
    <property type="evidence" value="ECO:0007669"/>
    <property type="project" value="TreeGrafter"/>
</dbReference>
<keyword evidence="2 4" id="KW-0418">Kinase</keyword>
<gene>
    <name evidence="4" type="primary">dhaL</name>
    <name evidence="4" type="ORF">D3273_18675</name>
</gene>
<reference evidence="4 5" key="1">
    <citation type="submission" date="2018-12" db="EMBL/GenBank/DDBJ databases">
        <authorList>
            <person name="Grouzdev D.S."/>
            <person name="Krutkina M.S."/>
        </authorList>
    </citation>
    <scope>NUCLEOTIDE SEQUENCE [LARGE SCALE GENOMIC DNA]</scope>
    <source>
        <strain evidence="4 5">RmlP026</strain>
    </source>
</reference>
<accession>A0A4Q2U624</accession>
<dbReference type="Proteomes" id="UP000290759">
    <property type="component" value="Unassembled WGS sequence"/>
</dbReference>
<evidence type="ECO:0000313" key="4">
    <source>
        <dbReference type="EMBL" id="RYC30427.1"/>
    </source>
</evidence>
<dbReference type="OrthoDB" id="9800291at2"/>
<dbReference type="InterPro" id="IPR012737">
    <property type="entry name" value="DhaK_L_YcgS"/>
</dbReference>
<organism evidence="4 5">
    <name type="scientific">Lichenibacterium minor</name>
    <dbReference type="NCBI Taxonomy" id="2316528"/>
    <lineage>
        <taxon>Bacteria</taxon>
        <taxon>Pseudomonadati</taxon>
        <taxon>Pseudomonadota</taxon>
        <taxon>Alphaproteobacteria</taxon>
        <taxon>Hyphomicrobiales</taxon>
        <taxon>Lichenihabitantaceae</taxon>
        <taxon>Lichenibacterium</taxon>
    </lineage>
</organism>
<dbReference type="AlphaFoldDB" id="A0A4Q2U624"/>
<dbReference type="EMBL" id="QYBB01000025">
    <property type="protein sequence ID" value="RYC30427.1"/>
    <property type="molecule type" value="Genomic_DNA"/>
</dbReference>
<name>A0A4Q2U624_9HYPH</name>
<reference evidence="4 5" key="2">
    <citation type="submission" date="2019-02" db="EMBL/GenBank/DDBJ databases">
        <title>'Lichenibacterium ramalinii' gen. nov. sp. nov., 'Lichenibacterium minor' gen. nov. sp. nov.</title>
        <authorList>
            <person name="Pankratov T."/>
        </authorList>
    </citation>
    <scope>NUCLEOTIDE SEQUENCE [LARGE SCALE GENOMIC DNA]</scope>
    <source>
        <strain evidence="4 5">RmlP026</strain>
    </source>
</reference>
<dbReference type="PANTHER" id="PTHR28629">
    <property type="entry name" value="TRIOKINASE/FMN CYCLASE"/>
    <property type="match status" value="1"/>
</dbReference>
<evidence type="ECO:0000256" key="2">
    <source>
        <dbReference type="ARBA" id="ARBA00022777"/>
    </source>
</evidence>
<feature type="domain" description="DhaL" evidence="3">
    <location>
        <begin position="8"/>
        <end position="207"/>
    </location>
</feature>
<evidence type="ECO:0000259" key="3">
    <source>
        <dbReference type="PROSITE" id="PS51480"/>
    </source>
</evidence>
<comment type="caution">
    <text evidence="4">The sequence shown here is derived from an EMBL/GenBank/DDBJ whole genome shotgun (WGS) entry which is preliminary data.</text>
</comment>
<dbReference type="NCBIfam" id="TIGR02365">
    <property type="entry name" value="dha_L_ycgS"/>
    <property type="match status" value="1"/>
</dbReference>
<dbReference type="SUPFAM" id="SSF101473">
    <property type="entry name" value="DhaL-like"/>
    <property type="match status" value="1"/>
</dbReference>
<sequence>MADTIDLLAAGPILDDMVRTIVDNADRLNSLDGATGDGDHGVNMSKGFRRTAQKLALAPQGLGDGFGMLAETLLDEIGGSMGPLYGSFFLDMSTVLRGRTTLDREGFATMLRAGVAAVVDLGEGQLGDKSLVDVLVPARDAFEAAAARHDSFSGCLAAMDAAAEQGFEATRDLVARIGRASRLGERSRGHLDAGAASCRLLLHALAEGLERQLADRVGAA</sequence>
<dbReference type="InterPro" id="IPR004007">
    <property type="entry name" value="DhaL_dom"/>
</dbReference>
<protein>
    <submittedName>
        <fullName evidence="4">Dihydroxyacetone kinase subunit L</fullName>
    </submittedName>
</protein>
<dbReference type="PANTHER" id="PTHR28629:SF4">
    <property type="entry name" value="TRIOKINASE_FMN CYCLASE"/>
    <property type="match status" value="1"/>
</dbReference>
<dbReference type="InterPro" id="IPR036117">
    <property type="entry name" value="DhaL_dom_sf"/>
</dbReference>
<dbReference type="Gene3D" id="1.25.40.340">
    <property type="match status" value="1"/>
</dbReference>
<dbReference type="InterPro" id="IPR050861">
    <property type="entry name" value="Dihydroxyacetone_Kinase"/>
</dbReference>
<proteinExistence type="predicted"/>
<evidence type="ECO:0000256" key="1">
    <source>
        <dbReference type="ARBA" id="ARBA00022679"/>
    </source>
</evidence>
<keyword evidence="1" id="KW-0808">Transferase</keyword>
<evidence type="ECO:0000313" key="5">
    <source>
        <dbReference type="Proteomes" id="UP000290759"/>
    </source>
</evidence>
<dbReference type="SMART" id="SM01120">
    <property type="entry name" value="Dak2"/>
    <property type="match status" value="1"/>
</dbReference>
<dbReference type="RefSeq" id="WP_129228411.1">
    <property type="nucleotide sequence ID" value="NZ_QYBB01000025.1"/>
</dbReference>